<sequence>MLKNFNKIAMVTLCAGLISISCEKENEVEEIMNVDAAGVNAVQSARTLSANATLNPEFNVDPVTYAGHNLRNEVFKMDAVAPSECAPTAFNQEINKVIQPFYSDPLALTYYSLYLDLSFYMAYLDTSEQYYGDEGQYTNFVKKRIRDLEKFWGIQGEIRVNGQHTASLNDREKLADLYMIVGANVETREDAYAIADQLLAINEASPVLPESPYFAMDGFATTGDLIVIGDGITSVLANTGIDEGIVWTGILAHEWAHEIQFDNYTEWYPNGADEDPAAATRLTELEADFLAAYYMTHKRGATYNWKRVEQFFELFFNIGDCSFASSGHHGTPLQRMEAARLGYELATSAQKKGHILSQQEAHEAFIAVFGDIFE</sequence>
<protein>
    <submittedName>
        <fullName evidence="1">Uncharacterized protein</fullName>
    </submittedName>
</protein>
<keyword evidence="2" id="KW-1185">Reference proteome</keyword>
<evidence type="ECO:0000313" key="1">
    <source>
        <dbReference type="EMBL" id="MCX2839560.1"/>
    </source>
</evidence>
<accession>A0A9X3CZH5</accession>
<reference evidence="1" key="1">
    <citation type="submission" date="2022-11" db="EMBL/GenBank/DDBJ databases">
        <title>Salinimicrobium profundisediminis sp. nov., isolated from deep-sea sediment of the Mariana Trench.</title>
        <authorList>
            <person name="Fu H."/>
        </authorList>
    </citation>
    <scope>NUCLEOTIDE SEQUENCE</scope>
    <source>
        <strain evidence="1">MT39</strain>
    </source>
</reference>
<proteinExistence type="predicted"/>
<evidence type="ECO:0000313" key="2">
    <source>
        <dbReference type="Proteomes" id="UP001148482"/>
    </source>
</evidence>
<dbReference type="RefSeq" id="WP_266070929.1">
    <property type="nucleotide sequence ID" value="NZ_JAPJDA010000030.1"/>
</dbReference>
<organism evidence="1 2">
    <name type="scientific">Salinimicrobium profundisediminis</name>
    <dbReference type="NCBI Taxonomy" id="2994553"/>
    <lineage>
        <taxon>Bacteria</taxon>
        <taxon>Pseudomonadati</taxon>
        <taxon>Bacteroidota</taxon>
        <taxon>Flavobacteriia</taxon>
        <taxon>Flavobacteriales</taxon>
        <taxon>Flavobacteriaceae</taxon>
        <taxon>Salinimicrobium</taxon>
    </lineage>
</organism>
<dbReference type="EMBL" id="JAPJDA010000030">
    <property type="protein sequence ID" value="MCX2839560.1"/>
    <property type="molecule type" value="Genomic_DNA"/>
</dbReference>
<dbReference type="Proteomes" id="UP001148482">
    <property type="component" value="Unassembled WGS sequence"/>
</dbReference>
<dbReference type="AlphaFoldDB" id="A0A9X3CZH5"/>
<name>A0A9X3CZH5_9FLAO</name>
<gene>
    <name evidence="1" type="ORF">OQ279_15540</name>
</gene>
<dbReference type="PROSITE" id="PS51257">
    <property type="entry name" value="PROKAR_LIPOPROTEIN"/>
    <property type="match status" value="1"/>
</dbReference>
<comment type="caution">
    <text evidence="1">The sequence shown here is derived from an EMBL/GenBank/DDBJ whole genome shotgun (WGS) entry which is preliminary data.</text>
</comment>